<gene>
    <name evidence="2 3" type="primary">mtnA</name>
    <name evidence="3" type="ORF">ENL21_04730</name>
</gene>
<feature type="site" description="Transition state stabilizer" evidence="2">
    <location>
        <position position="154"/>
    </location>
</feature>
<dbReference type="GO" id="GO:0019509">
    <property type="term" value="P:L-methionine salvage from methylthioadenosine"/>
    <property type="evidence" value="ECO:0007669"/>
    <property type="project" value="UniProtKB-UniRule"/>
</dbReference>
<dbReference type="HAMAP" id="MF_01678">
    <property type="entry name" value="Salvage_MtnA"/>
    <property type="match status" value="1"/>
</dbReference>
<dbReference type="InterPro" id="IPR011559">
    <property type="entry name" value="Initiation_fac_2B_a/b/d"/>
</dbReference>
<dbReference type="InterPro" id="IPR005251">
    <property type="entry name" value="IF-M1Pi"/>
</dbReference>
<feature type="binding site" evidence="2">
    <location>
        <position position="193"/>
    </location>
    <ligand>
        <name>substrate</name>
    </ligand>
</feature>
<dbReference type="InterPro" id="IPR000649">
    <property type="entry name" value="IF-2B-related"/>
</dbReference>
<dbReference type="InterPro" id="IPR027363">
    <property type="entry name" value="M1Pi_N"/>
</dbReference>
<dbReference type="SUPFAM" id="SSF100950">
    <property type="entry name" value="NagB/RpiA/CoA transferase-like"/>
    <property type="match status" value="1"/>
</dbReference>
<keyword evidence="2" id="KW-0486">Methionine biosynthesis</keyword>
<feature type="binding site" evidence="2">
    <location>
        <begin position="244"/>
        <end position="245"/>
    </location>
    <ligand>
        <name>substrate</name>
    </ligand>
</feature>
<organism evidence="3">
    <name type="scientific">Caldithrix abyssi</name>
    <dbReference type="NCBI Taxonomy" id="187145"/>
    <lineage>
        <taxon>Bacteria</taxon>
        <taxon>Pseudomonadati</taxon>
        <taxon>Calditrichota</taxon>
        <taxon>Calditrichia</taxon>
        <taxon>Calditrichales</taxon>
        <taxon>Calditrichaceae</taxon>
        <taxon>Caldithrix</taxon>
    </lineage>
</organism>
<dbReference type="InterPro" id="IPR042529">
    <property type="entry name" value="IF_2B-like_C"/>
</dbReference>
<dbReference type="EMBL" id="DRTD01000352">
    <property type="protein sequence ID" value="HHE55064.1"/>
    <property type="molecule type" value="Genomic_DNA"/>
</dbReference>
<comment type="similarity">
    <text evidence="2">Belongs to the EIF-2B alpha/beta/delta subunits family. MtnA subfamily.</text>
</comment>
<dbReference type="GO" id="GO:0046523">
    <property type="term" value="F:S-methyl-5-thioribose-1-phosphate isomerase activity"/>
    <property type="evidence" value="ECO:0007669"/>
    <property type="project" value="UniProtKB-UniRule"/>
</dbReference>
<feature type="binding site" evidence="2">
    <location>
        <begin position="46"/>
        <end position="48"/>
    </location>
    <ligand>
        <name>substrate</name>
    </ligand>
</feature>
<dbReference type="NCBIfam" id="TIGR00524">
    <property type="entry name" value="eIF-2B_rel"/>
    <property type="match status" value="1"/>
</dbReference>
<evidence type="ECO:0000313" key="3">
    <source>
        <dbReference type="EMBL" id="HHE55064.1"/>
    </source>
</evidence>
<sequence length="344" mass="37837">MNLETICFKNNRLSILDQTLLPAREEYLTLENLDQVFEAIKSLRVRGAPAIGIVAAYGLVVHALNLKQAGQLNFEGLTKAGEKLKQARPTAVNLAWAVDRMLNKIKGLTDPQVSFSLLKEEAIVIHQEDKQTCEKIGLHGSELIKQKANILTHCNTGFLATGGIGTALGVVYKAAEQNKQIHVFVDETRPVGQGARLTYWELKKAHVPATLITDNMAGFLMKQGKVDIVITGADRIALNGDAANKIGTYALAVLAKHHKIPFYIAAPISTFDFSLDSGDQIPIEQRPKEEILNCWNLHANDSVNVYNPAFDVTPANLISGIITEYGILTKPFKKKITNITKQFN</sequence>
<comment type="function">
    <text evidence="2">Catalyzes the interconversion of methylthioribose-1-phosphate (MTR-1-P) into methylthioribulose-1-phosphate (MTRu-1-P).</text>
</comment>
<dbReference type="Pfam" id="PF01008">
    <property type="entry name" value="IF-2B"/>
    <property type="match status" value="1"/>
</dbReference>
<dbReference type="FunFam" id="1.20.120.420:FF:000003">
    <property type="entry name" value="Methylthioribose-1-phosphate isomerase"/>
    <property type="match status" value="1"/>
</dbReference>
<protein>
    <recommendedName>
        <fullName evidence="2">Methylthioribose-1-phosphate isomerase</fullName>
        <shortName evidence="2">M1Pi</shortName>
        <shortName evidence="2">MTR-1-P isomerase</shortName>
        <ecNumber evidence="2">5.3.1.23</ecNumber>
    </recommendedName>
    <alternativeName>
        <fullName evidence="2">S-methyl-5-thioribose-1-phosphate isomerase</fullName>
    </alternativeName>
</protein>
<dbReference type="AlphaFoldDB" id="A0A7V5H393"/>
<comment type="catalytic activity">
    <reaction evidence="2">
        <text>5-(methylsulfanyl)-alpha-D-ribose 1-phosphate = 5-(methylsulfanyl)-D-ribulose 1-phosphate</text>
        <dbReference type="Rhea" id="RHEA:19989"/>
        <dbReference type="ChEBI" id="CHEBI:58533"/>
        <dbReference type="ChEBI" id="CHEBI:58548"/>
        <dbReference type="EC" id="5.3.1.23"/>
    </reaction>
</comment>
<dbReference type="FunFam" id="3.40.50.10470:FF:000006">
    <property type="entry name" value="Methylthioribose-1-phosphate isomerase"/>
    <property type="match status" value="1"/>
</dbReference>
<dbReference type="InterPro" id="IPR037171">
    <property type="entry name" value="NagB/RpiA_transferase-like"/>
</dbReference>
<dbReference type="PANTHER" id="PTHR43475">
    <property type="entry name" value="METHYLTHIORIBOSE-1-PHOSPHATE ISOMERASE"/>
    <property type="match status" value="1"/>
</dbReference>
<dbReference type="EC" id="5.3.1.23" evidence="2"/>
<dbReference type="NCBIfam" id="NF004326">
    <property type="entry name" value="PRK05720.1"/>
    <property type="match status" value="1"/>
</dbReference>
<dbReference type="Gene3D" id="1.20.120.420">
    <property type="entry name" value="translation initiation factor eif-2b, domain 1"/>
    <property type="match status" value="1"/>
</dbReference>
<comment type="caution">
    <text evidence="3">The sequence shown here is derived from an EMBL/GenBank/DDBJ whole genome shotgun (WGS) entry which is preliminary data.</text>
</comment>
<dbReference type="UniPathway" id="UPA00904">
    <property type="reaction ID" value="UER00874"/>
</dbReference>
<dbReference type="NCBIfam" id="TIGR00512">
    <property type="entry name" value="salvage_mtnA"/>
    <property type="match status" value="1"/>
</dbReference>
<accession>A0A7V5H393</accession>
<feature type="binding site" evidence="2">
    <location>
        <position position="88"/>
    </location>
    <ligand>
        <name>substrate</name>
    </ligand>
</feature>
<dbReference type="PANTHER" id="PTHR43475:SF1">
    <property type="entry name" value="METHYLTHIORIBOSE-1-PHOSPHATE ISOMERASE"/>
    <property type="match status" value="1"/>
</dbReference>
<reference evidence="3" key="1">
    <citation type="journal article" date="2020" name="mSystems">
        <title>Genome- and Community-Level Interaction Insights into Carbon Utilization and Element Cycling Functions of Hydrothermarchaeota in Hydrothermal Sediment.</title>
        <authorList>
            <person name="Zhou Z."/>
            <person name="Liu Y."/>
            <person name="Xu W."/>
            <person name="Pan J."/>
            <person name="Luo Z.H."/>
            <person name="Li M."/>
        </authorList>
    </citation>
    <scope>NUCLEOTIDE SEQUENCE [LARGE SCALE GENOMIC DNA]</scope>
    <source>
        <strain evidence="3">HyVt-76</strain>
    </source>
</reference>
<feature type="active site" description="Proton donor" evidence="2">
    <location>
        <position position="234"/>
    </location>
</feature>
<name>A0A7V5H393_CALAY</name>
<keyword evidence="2" id="KW-0028">Amino-acid biosynthesis</keyword>
<proteinExistence type="inferred from homology"/>
<evidence type="ECO:0000256" key="1">
    <source>
        <dbReference type="ARBA" id="ARBA00023235"/>
    </source>
</evidence>
<keyword evidence="1 2" id="KW-0413">Isomerase</keyword>
<evidence type="ECO:0000256" key="2">
    <source>
        <dbReference type="HAMAP-Rule" id="MF_01678"/>
    </source>
</evidence>
<dbReference type="Proteomes" id="UP000886111">
    <property type="component" value="Unassembled WGS sequence"/>
</dbReference>
<dbReference type="Gene3D" id="3.40.50.10470">
    <property type="entry name" value="Translation initiation factor eif-2b, domain 2"/>
    <property type="match status" value="1"/>
</dbReference>
<comment type="pathway">
    <text evidence="2">Amino-acid biosynthesis; L-methionine biosynthesis via salvage pathway; L-methionine from S-methyl-5-thio-alpha-D-ribose 1-phosphate: step 1/6.</text>
</comment>